<proteinExistence type="predicted"/>
<reference evidence="2 3" key="1">
    <citation type="submission" date="2021-06" db="EMBL/GenBank/DDBJ databases">
        <authorList>
            <person name="Palmer J.M."/>
        </authorList>
    </citation>
    <scope>NUCLEOTIDE SEQUENCE [LARGE SCALE GENOMIC DNA]</scope>
    <source>
        <strain evidence="3">if_2019</strain>
        <tissue evidence="2">Muscle</tissue>
    </source>
</reference>
<gene>
    <name evidence="2" type="ORF">ILYODFUR_005059</name>
</gene>
<keyword evidence="1" id="KW-0732">Signal</keyword>
<dbReference type="EMBL" id="JAHRIQ010023458">
    <property type="protein sequence ID" value="MEQ2228074.1"/>
    <property type="molecule type" value="Genomic_DNA"/>
</dbReference>
<evidence type="ECO:0000313" key="2">
    <source>
        <dbReference type="EMBL" id="MEQ2228074.1"/>
    </source>
</evidence>
<sequence length="97" mass="10342">MKEKQARTGCTVAWLVALLSCSKKVLGSTPSRGCFCMFSLCMGVFSPGVCMVVCVLPCDGLATCPGCSLPTAHRLLEISSFPATHYGRSGIEMRVCF</sequence>
<comment type="caution">
    <text evidence="2">The sequence shown here is derived from an EMBL/GenBank/DDBJ whole genome shotgun (WGS) entry which is preliminary data.</text>
</comment>
<accession>A0ABV0T6E8</accession>
<dbReference type="PROSITE" id="PS51257">
    <property type="entry name" value="PROKAR_LIPOPROTEIN"/>
    <property type="match status" value="1"/>
</dbReference>
<name>A0ABV0T6E8_9TELE</name>
<evidence type="ECO:0000313" key="3">
    <source>
        <dbReference type="Proteomes" id="UP001482620"/>
    </source>
</evidence>
<evidence type="ECO:0000256" key="1">
    <source>
        <dbReference type="SAM" id="SignalP"/>
    </source>
</evidence>
<protein>
    <recommendedName>
        <fullName evidence="4">Secreted protein</fullName>
    </recommendedName>
</protein>
<evidence type="ECO:0008006" key="4">
    <source>
        <dbReference type="Google" id="ProtNLM"/>
    </source>
</evidence>
<feature type="signal peptide" evidence="1">
    <location>
        <begin position="1"/>
        <end position="27"/>
    </location>
</feature>
<dbReference type="Proteomes" id="UP001482620">
    <property type="component" value="Unassembled WGS sequence"/>
</dbReference>
<organism evidence="2 3">
    <name type="scientific">Ilyodon furcidens</name>
    <name type="common">goldbreast splitfin</name>
    <dbReference type="NCBI Taxonomy" id="33524"/>
    <lineage>
        <taxon>Eukaryota</taxon>
        <taxon>Metazoa</taxon>
        <taxon>Chordata</taxon>
        <taxon>Craniata</taxon>
        <taxon>Vertebrata</taxon>
        <taxon>Euteleostomi</taxon>
        <taxon>Actinopterygii</taxon>
        <taxon>Neopterygii</taxon>
        <taxon>Teleostei</taxon>
        <taxon>Neoteleostei</taxon>
        <taxon>Acanthomorphata</taxon>
        <taxon>Ovalentaria</taxon>
        <taxon>Atherinomorphae</taxon>
        <taxon>Cyprinodontiformes</taxon>
        <taxon>Goodeidae</taxon>
        <taxon>Ilyodon</taxon>
    </lineage>
</organism>
<keyword evidence="3" id="KW-1185">Reference proteome</keyword>
<feature type="chain" id="PRO_5046670804" description="Secreted protein" evidence="1">
    <location>
        <begin position="28"/>
        <end position="97"/>
    </location>
</feature>